<keyword evidence="3" id="KW-1185">Reference proteome</keyword>
<evidence type="ECO:0000313" key="3">
    <source>
        <dbReference type="Proteomes" id="UP000557307"/>
    </source>
</evidence>
<evidence type="ECO:0000259" key="1">
    <source>
        <dbReference type="Pfam" id="PF09995"/>
    </source>
</evidence>
<proteinExistence type="predicted"/>
<organism evidence="2 3">
    <name type="scientific">Rhabdobacter roseus</name>
    <dbReference type="NCBI Taxonomy" id="1655419"/>
    <lineage>
        <taxon>Bacteria</taxon>
        <taxon>Pseudomonadati</taxon>
        <taxon>Bacteroidota</taxon>
        <taxon>Cytophagia</taxon>
        <taxon>Cytophagales</taxon>
        <taxon>Cytophagaceae</taxon>
        <taxon>Rhabdobacter</taxon>
    </lineage>
</organism>
<dbReference type="InterPro" id="IPR018713">
    <property type="entry name" value="MPAB/Lcp_cat_dom"/>
</dbReference>
<feature type="domain" description="ER-bound oxygenase mpaB/mpaB'/Rubber oxygenase catalytic" evidence="1">
    <location>
        <begin position="56"/>
        <end position="214"/>
    </location>
</feature>
<dbReference type="EMBL" id="JACHGF010000010">
    <property type="protein sequence ID" value="MBB5286641.1"/>
    <property type="molecule type" value="Genomic_DNA"/>
</dbReference>
<dbReference type="AlphaFoldDB" id="A0A840TRU0"/>
<sequence>MIADFNTPTLRESSVHFVKEGSIVRQIWGNADTILVIFAGAAAEFALNKAVDWLYFTGRLPADPLGRLFSTVSYARAIVFSERKAALRAIEAIAAIHADVEAKRGTRIPDWAYRDVLFMLIDYSIRAYELLDRKLSRDEKQEVFDVFYEVGSRMGVPGLPETLEAWEAMRQEHLLQDLQRSPYTQDLFRQYRKHLGPLRYRILLETQKLVAPSRVLSLLGFHRQSFLKPLLGLYKLSRIFKVDWLLKELILPAEYKKQINALDQVPAGKHR</sequence>
<dbReference type="GO" id="GO:0016491">
    <property type="term" value="F:oxidoreductase activity"/>
    <property type="evidence" value="ECO:0007669"/>
    <property type="project" value="InterPro"/>
</dbReference>
<protein>
    <recommendedName>
        <fullName evidence="1">ER-bound oxygenase mpaB/mpaB'/Rubber oxygenase catalytic domain-containing protein</fullName>
    </recommendedName>
</protein>
<dbReference type="RefSeq" id="WP_184177980.1">
    <property type="nucleotide sequence ID" value="NZ_JACHGF010000010.1"/>
</dbReference>
<accession>A0A840TRU0</accession>
<dbReference type="Pfam" id="PF09995">
    <property type="entry name" value="MPAB_Lcp_cat"/>
    <property type="match status" value="1"/>
</dbReference>
<gene>
    <name evidence="2" type="ORF">HNQ92_004802</name>
</gene>
<reference evidence="2 3" key="1">
    <citation type="submission" date="2020-08" db="EMBL/GenBank/DDBJ databases">
        <title>Genomic Encyclopedia of Type Strains, Phase IV (KMG-IV): sequencing the most valuable type-strain genomes for metagenomic binning, comparative biology and taxonomic classification.</title>
        <authorList>
            <person name="Goeker M."/>
        </authorList>
    </citation>
    <scope>NUCLEOTIDE SEQUENCE [LARGE SCALE GENOMIC DNA]</scope>
    <source>
        <strain evidence="2 3">DSM 105074</strain>
    </source>
</reference>
<evidence type="ECO:0000313" key="2">
    <source>
        <dbReference type="EMBL" id="MBB5286641.1"/>
    </source>
</evidence>
<comment type="caution">
    <text evidence="2">The sequence shown here is derived from an EMBL/GenBank/DDBJ whole genome shotgun (WGS) entry which is preliminary data.</text>
</comment>
<name>A0A840TRU0_9BACT</name>
<dbReference type="Proteomes" id="UP000557307">
    <property type="component" value="Unassembled WGS sequence"/>
</dbReference>